<sequence length="260" mass="28086">MYVRLFLVAFFYLMSSAAFAAGGEGACALPNAGEEIAEQGITGNTELNEDEKFKKAVSLEGQYWSIRRGGSDAVQLTGKRTQNAAAYARAKMTVNDELLQTDGNININVKYAQVKNESWITTVSSDAPGEANYRIDNIQKYMKKVEAEYAKVGNTLNDTTRKYITEYLQANEAGGGDLLLNEVSGLPGMHAEVQAFNRIVNLAEDEGVTLTAQELNKITIATVRVSKDPVKIGADFVACPNCSGILNGAGVNIITDNLPD</sequence>
<reference evidence="2 3" key="1">
    <citation type="submission" date="2015-03" db="EMBL/GenBank/DDBJ databases">
        <title>Genome sequence of Pseudoalteromonas aurantia.</title>
        <authorList>
            <person name="Xie B.-B."/>
            <person name="Rong J.-C."/>
            <person name="Qin Q.-L."/>
            <person name="Zhang Y.-Z."/>
        </authorList>
    </citation>
    <scope>NUCLEOTIDE SEQUENCE [LARGE SCALE GENOMIC DNA]</scope>
    <source>
        <strain evidence="2 3">208</strain>
    </source>
</reference>
<feature type="signal peptide" evidence="1">
    <location>
        <begin position="1"/>
        <end position="20"/>
    </location>
</feature>
<keyword evidence="3" id="KW-1185">Reference proteome</keyword>
<dbReference type="RefSeq" id="WP_192507142.1">
    <property type="nucleotide sequence ID" value="NZ_AQGV01000012.1"/>
</dbReference>
<dbReference type="InterPro" id="IPR025968">
    <property type="entry name" value="YwqJ_deaminase"/>
</dbReference>
<name>A0ABR9E9V4_9GAMM</name>
<feature type="chain" id="PRO_5046388394" evidence="1">
    <location>
        <begin position="21"/>
        <end position="260"/>
    </location>
</feature>
<proteinExistence type="predicted"/>
<accession>A0ABR9E9V4</accession>
<evidence type="ECO:0000256" key="1">
    <source>
        <dbReference type="SAM" id="SignalP"/>
    </source>
</evidence>
<evidence type="ECO:0000313" key="3">
    <source>
        <dbReference type="Proteomes" id="UP000615755"/>
    </source>
</evidence>
<comment type="caution">
    <text evidence="2">The sequence shown here is derived from an EMBL/GenBank/DDBJ whole genome shotgun (WGS) entry which is preliminary data.</text>
</comment>
<evidence type="ECO:0000313" key="2">
    <source>
        <dbReference type="EMBL" id="MBE0367764.1"/>
    </source>
</evidence>
<dbReference type="Pfam" id="PF14431">
    <property type="entry name" value="YwqJ-deaminase"/>
    <property type="match status" value="1"/>
</dbReference>
<gene>
    <name evidence="2" type="ORF">PAUR_a1197</name>
</gene>
<dbReference type="Proteomes" id="UP000615755">
    <property type="component" value="Unassembled WGS sequence"/>
</dbReference>
<dbReference type="EMBL" id="AQGV01000012">
    <property type="protein sequence ID" value="MBE0367764.1"/>
    <property type="molecule type" value="Genomic_DNA"/>
</dbReference>
<keyword evidence="1" id="KW-0732">Signal</keyword>
<organism evidence="2 3">
    <name type="scientific">Pseudoalteromonas aurantia 208</name>
    <dbReference type="NCBI Taxonomy" id="1314867"/>
    <lineage>
        <taxon>Bacteria</taxon>
        <taxon>Pseudomonadati</taxon>
        <taxon>Pseudomonadota</taxon>
        <taxon>Gammaproteobacteria</taxon>
        <taxon>Alteromonadales</taxon>
        <taxon>Pseudoalteromonadaceae</taxon>
        <taxon>Pseudoalteromonas</taxon>
    </lineage>
</organism>
<protein>
    <submittedName>
        <fullName evidence="2">Uncharacterized protein</fullName>
    </submittedName>
</protein>